<accession>A0ABR2YJ77</accession>
<gene>
    <name evidence="2" type="ORF">WJX75_002592</name>
</gene>
<keyword evidence="3" id="KW-1185">Reference proteome</keyword>
<protein>
    <recommendedName>
        <fullName evidence="1">N-acetyltransferase domain-containing protein</fullName>
    </recommendedName>
</protein>
<dbReference type="Gene3D" id="3.40.630.30">
    <property type="match status" value="1"/>
</dbReference>
<reference evidence="2 3" key="1">
    <citation type="journal article" date="2024" name="Nat. Commun.">
        <title>Phylogenomics reveals the evolutionary origins of lichenization in chlorophyte algae.</title>
        <authorList>
            <person name="Puginier C."/>
            <person name="Libourel C."/>
            <person name="Otte J."/>
            <person name="Skaloud P."/>
            <person name="Haon M."/>
            <person name="Grisel S."/>
            <person name="Petersen M."/>
            <person name="Berrin J.G."/>
            <person name="Delaux P.M."/>
            <person name="Dal Grande F."/>
            <person name="Keller J."/>
        </authorList>
    </citation>
    <scope>NUCLEOTIDE SEQUENCE [LARGE SCALE GENOMIC DNA]</scope>
    <source>
        <strain evidence="2 3">SAG 216-7</strain>
    </source>
</reference>
<evidence type="ECO:0000259" key="1">
    <source>
        <dbReference type="PROSITE" id="PS51186"/>
    </source>
</evidence>
<dbReference type="EMBL" id="JALJOT010000010">
    <property type="protein sequence ID" value="KAK9906480.1"/>
    <property type="molecule type" value="Genomic_DNA"/>
</dbReference>
<dbReference type="Proteomes" id="UP001491310">
    <property type="component" value="Unassembled WGS sequence"/>
</dbReference>
<dbReference type="InterPro" id="IPR016181">
    <property type="entry name" value="Acyl_CoA_acyltransferase"/>
</dbReference>
<organism evidence="2 3">
    <name type="scientific">Coccomyxa subellipsoidea</name>
    <dbReference type="NCBI Taxonomy" id="248742"/>
    <lineage>
        <taxon>Eukaryota</taxon>
        <taxon>Viridiplantae</taxon>
        <taxon>Chlorophyta</taxon>
        <taxon>core chlorophytes</taxon>
        <taxon>Trebouxiophyceae</taxon>
        <taxon>Trebouxiophyceae incertae sedis</taxon>
        <taxon>Coccomyxaceae</taxon>
        <taxon>Coccomyxa</taxon>
    </lineage>
</organism>
<feature type="domain" description="N-acetyltransferase" evidence="1">
    <location>
        <begin position="20"/>
        <end position="197"/>
    </location>
</feature>
<dbReference type="PROSITE" id="PS51186">
    <property type="entry name" value="GNAT"/>
    <property type="match status" value="1"/>
</dbReference>
<sequence>MPSRLAGVPFRQWLSPNGQWRVRPIRDEEVAAVARLQAQAFHESSSFAPLDSLLYYVFQGEVLSGLQQKMKYSHKDGFCCLVASAASDPDTIVGVVEVSLQGEKDELKCLSEKGFVEESYAYVACMAVDRNARRAGAASALLGAAERMAGKWQQNWVLLHVYGDNFPGLRLYHRNGYADLYTDPEWTRSIYHLQGCE</sequence>
<evidence type="ECO:0000313" key="2">
    <source>
        <dbReference type="EMBL" id="KAK9906480.1"/>
    </source>
</evidence>
<comment type="caution">
    <text evidence="2">The sequence shown here is derived from an EMBL/GenBank/DDBJ whole genome shotgun (WGS) entry which is preliminary data.</text>
</comment>
<name>A0ABR2YJ77_9CHLO</name>
<dbReference type="PANTHER" id="PTHR42919:SF20">
    <property type="entry name" value="GCN5-RELATED N-ACETYLTRANSFERASE 10, CHLOROPLASTIC"/>
    <property type="match status" value="1"/>
</dbReference>
<proteinExistence type="predicted"/>
<dbReference type="PANTHER" id="PTHR42919">
    <property type="entry name" value="N-ALPHA-ACETYLTRANSFERASE"/>
    <property type="match status" value="1"/>
</dbReference>
<dbReference type="InterPro" id="IPR051556">
    <property type="entry name" value="N-term/lysine_N-AcTrnsfr"/>
</dbReference>
<dbReference type="SUPFAM" id="SSF55729">
    <property type="entry name" value="Acyl-CoA N-acyltransferases (Nat)"/>
    <property type="match status" value="1"/>
</dbReference>
<evidence type="ECO:0000313" key="3">
    <source>
        <dbReference type="Proteomes" id="UP001491310"/>
    </source>
</evidence>
<dbReference type="InterPro" id="IPR000182">
    <property type="entry name" value="GNAT_dom"/>
</dbReference>
<dbReference type="Pfam" id="PF00583">
    <property type="entry name" value="Acetyltransf_1"/>
    <property type="match status" value="1"/>
</dbReference>